<dbReference type="Gene3D" id="2.40.170.20">
    <property type="entry name" value="TonB-dependent receptor, beta-barrel domain"/>
    <property type="match status" value="1"/>
</dbReference>
<dbReference type="RefSeq" id="WP_181552643.1">
    <property type="nucleotide sequence ID" value="NZ_JACDUS010000015.1"/>
</dbReference>
<evidence type="ECO:0000256" key="3">
    <source>
        <dbReference type="ARBA" id="ARBA00023237"/>
    </source>
</evidence>
<evidence type="ECO:0000256" key="4">
    <source>
        <dbReference type="SAM" id="MobiDB-lite"/>
    </source>
</evidence>
<keyword evidence="3" id="KW-0998">Cell outer membrane</keyword>
<sequence>MISLGKQGRTLPLVFVFLLLYASAALAESTLRGGISLEHGYDSNINREPDNEVDESTTTLSPSLDYTLKSRRSNFSLGYSPGFVYSYLTDDVRTDHYASARYDVQASKSLTLNFSDNFVRTQDPYETDETTESEIEISDRRGRRTYWSNSFSAAAAYTYGRERVLKIGYRNRVLENSDDQYSDYVRHSPYASVNHRINHQWEAGLNYNFSRGDFDEPDESALSEDLTTNSGDFYLYYRLTRKTRIFGHLGYTHSDYDEEPNDYEVYTASMGIDTQYSPSLNLSVNAGASRVEREFFSDEDALYLRGEMEKSWRRTSWYFSAESGLDAREYTGVDNLGLSRYWTAATGMDRTLLRDLTINVDIRYRDDTYLEREPSADEQRFVASAGLSWAFSRWYRLYGKYSFVDNNSDIERDNYVDHRGSIGISAEKDLFRWQ</sequence>
<organism evidence="5 6">
    <name type="scientific">Desulfosalsimonas propionicica</name>
    <dbReference type="NCBI Taxonomy" id="332175"/>
    <lineage>
        <taxon>Bacteria</taxon>
        <taxon>Pseudomonadati</taxon>
        <taxon>Thermodesulfobacteriota</taxon>
        <taxon>Desulfobacteria</taxon>
        <taxon>Desulfobacterales</taxon>
        <taxon>Desulfosalsimonadaceae</taxon>
        <taxon>Desulfosalsimonas</taxon>
    </lineage>
</organism>
<gene>
    <name evidence="5" type="ORF">HNR65_003381</name>
</gene>
<dbReference type="AlphaFoldDB" id="A0A7W0HM44"/>
<evidence type="ECO:0000313" key="6">
    <source>
        <dbReference type="Proteomes" id="UP000525298"/>
    </source>
</evidence>
<evidence type="ECO:0000256" key="1">
    <source>
        <dbReference type="ARBA" id="ARBA00004442"/>
    </source>
</evidence>
<evidence type="ECO:0000313" key="5">
    <source>
        <dbReference type="EMBL" id="MBA2883024.1"/>
    </source>
</evidence>
<name>A0A7W0HM44_9BACT</name>
<evidence type="ECO:0000256" key="2">
    <source>
        <dbReference type="ARBA" id="ARBA00023136"/>
    </source>
</evidence>
<keyword evidence="2" id="KW-0472">Membrane</keyword>
<accession>A0A7W0HM44</accession>
<comment type="subcellular location">
    <subcellularLocation>
        <location evidence="1">Cell outer membrane</location>
    </subcellularLocation>
</comment>
<dbReference type="GO" id="GO:0009279">
    <property type="term" value="C:cell outer membrane"/>
    <property type="evidence" value="ECO:0007669"/>
    <property type="project" value="UniProtKB-SubCell"/>
</dbReference>
<dbReference type="Proteomes" id="UP000525298">
    <property type="component" value="Unassembled WGS sequence"/>
</dbReference>
<dbReference type="EMBL" id="JACDUS010000015">
    <property type="protein sequence ID" value="MBA2883024.1"/>
    <property type="molecule type" value="Genomic_DNA"/>
</dbReference>
<protein>
    <recommendedName>
        <fullName evidence="7">Beta-barrel porin 2</fullName>
    </recommendedName>
</protein>
<proteinExistence type="predicted"/>
<dbReference type="InterPro" id="IPR036942">
    <property type="entry name" value="Beta-barrel_TonB_sf"/>
</dbReference>
<dbReference type="SUPFAM" id="SSF56935">
    <property type="entry name" value="Porins"/>
    <property type="match status" value="1"/>
</dbReference>
<comment type="caution">
    <text evidence="5">The sequence shown here is derived from an EMBL/GenBank/DDBJ whole genome shotgun (WGS) entry which is preliminary data.</text>
</comment>
<reference evidence="5 6" key="1">
    <citation type="submission" date="2020-07" db="EMBL/GenBank/DDBJ databases">
        <title>Genomic Encyclopedia of Type Strains, Phase IV (KMG-IV): sequencing the most valuable type-strain genomes for metagenomic binning, comparative biology and taxonomic classification.</title>
        <authorList>
            <person name="Goeker M."/>
        </authorList>
    </citation>
    <scope>NUCLEOTIDE SEQUENCE [LARGE SCALE GENOMIC DNA]</scope>
    <source>
        <strain evidence="5 6">DSM 17721</strain>
    </source>
</reference>
<keyword evidence="6" id="KW-1185">Reference proteome</keyword>
<feature type="region of interest" description="Disordered" evidence="4">
    <location>
        <begin position="40"/>
        <end position="59"/>
    </location>
</feature>
<evidence type="ECO:0008006" key="7">
    <source>
        <dbReference type="Google" id="ProtNLM"/>
    </source>
</evidence>
<feature type="compositionally biased region" description="Basic and acidic residues" evidence="4">
    <location>
        <begin position="40"/>
        <end position="50"/>
    </location>
</feature>